<evidence type="ECO:0000313" key="5">
    <source>
        <dbReference type="EMBL" id="SDL48472.1"/>
    </source>
</evidence>
<dbReference type="Gene3D" id="3.90.1150.10">
    <property type="entry name" value="Aspartate Aminotransferase, domain 1"/>
    <property type="match status" value="1"/>
</dbReference>
<dbReference type="PIRSF" id="PIRSF000390">
    <property type="entry name" value="PLP_StrS"/>
    <property type="match status" value="1"/>
</dbReference>
<keyword evidence="3 4" id="KW-0663">Pyridoxal phosphate</keyword>
<dbReference type="Pfam" id="PF01041">
    <property type="entry name" value="DegT_DnrJ_EryC1"/>
    <property type="match status" value="1"/>
</dbReference>
<dbReference type="PANTHER" id="PTHR30244:SF34">
    <property type="entry name" value="DTDP-4-AMINO-4,6-DIDEOXYGALACTOSE TRANSAMINASE"/>
    <property type="match status" value="1"/>
</dbReference>
<keyword evidence="6" id="KW-1185">Reference proteome</keyword>
<dbReference type="EMBL" id="FNGP01000003">
    <property type="protein sequence ID" value="SDL48472.1"/>
    <property type="molecule type" value="Genomic_DNA"/>
</dbReference>
<dbReference type="PANTHER" id="PTHR30244">
    <property type="entry name" value="TRANSAMINASE"/>
    <property type="match status" value="1"/>
</dbReference>
<protein>
    <submittedName>
        <fullName evidence="5">dTDP-4-amino-4,6-dideoxygalactose transaminase</fullName>
    </submittedName>
</protein>
<evidence type="ECO:0000256" key="4">
    <source>
        <dbReference type="RuleBase" id="RU004508"/>
    </source>
</evidence>
<evidence type="ECO:0000313" key="6">
    <source>
        <dbReference type="Proteomes" id="UP000199475"/>
    </source>
</evidence>
<dbReference type="GO" id="GO:0030170">
    <property type="term" value="F:pyridoxal phosphate binding"/>
    <property type="evidence" value="ECO:0007669"/>
    <property type="project" value="TreeGrafter"/>
</dbReference>
<dbReference type="GO" id="GO:0000271">
    <property type="term" value="P:polysaccharide biosynthetic process"/>
    <property type="evidence" value="ECO:0007669"/>
    <property type="project" value="TreeGrafter"/>
</dbReference>
<evidence type="ECO:0000256" key="2">
    <source>
        <dbReference type="PIRSR" id="PIRSR000390-1"/>
    </source>
</evidence>
<gene>
    <name evidence="5" type="ORF">SAMN04488242_1608</name>
</gene>
<dbReference type="STRING" id="686624.SAMN04488242_1608"/>
<comment type="similarity">
    <text evidence="4">Belongs to the DegT/DnrJ/EryC1 family.</text>
</comment>
<evidence type="ECO:0000256" key="3">
    <source>
        <dbReference type="PIRSR" id="PIRSR000390-2"/>
    </source>
</evidence>
<feature type="modified residue" description="N6-(pyridoxal phosphate)lysine" evidence="3">
    <location>
        <position position="205"/>
    </location>
</feature>
<dbReference type="Proteomes" id="UP000199475">
    <property type="component" value="Unassembled WGS sequence"/>
</dbReference>
<dbReference type="GO" id="GO:0008483">
    <property type="term" value="F:transaminase activity"/>
    <property type="evidence" value="ECO:0007669"/>
    <property type="project" value="TreeGrafter"/>
</dbReference>
<dbReference type="InterPro" id="IPR000653">
    <property type="entry name" value="DegT/StrS_aminotransferase"/>
</dbReference>
<dbReference type="InterPro" id="IPR015421">
    <property type="entry name" value="PyrdxlP-dep_Trfase_major"/>
</dbReference>
<sequence length="406" mass="43620">MLRARRFDAAVMKVPFSPPDIRQEDIDAVVDVLRSGWITTGPVSRQFEAALAAYMGVHQAVTVNSCTAALELALRALGVGPGDEVIVPAYTYTASAAVVEHVGAQVVLVDTAPGEYRPDIPTILAAVTERTKAVIVVDIAGVPFPADDLRTALEGSRPAGRLGVLDRMERPAVIVDGAHSLGATRKGMRAGQLGDFTAFSFHAVKNLTTGEGGALCWRPDLEIDDDVATRLVRRLSLHGQTKDALAKTQAGQWEYDIIERGYKSNMPDILAALGLSQLGRYDEMLATRRGLIAGYADGLAGLATVLPHAGTEFLSSAHLAMVDLGALAPHRQQIINHMAEAGISTNVHYKPLPLLTAYRSNFDIVDFPNAHAQYLAELTLPLHTLLTDESLEYVIASFREAVERAA</sequence>
<comment type="cofactor">
    <cofactor evidence="1">
        <name>pyridoxal 5'-phosphate</name>
        <dbReference type="ChEBI" id="CHEBI:597326"/>
    </cofactor>
</comment>
<dbReference type="CDD" id="cd00616">
    <property type="entry name" value="AHBA_syn"/>
    <property type="match status" value="1"/>
</dbReference>
<dbReference type="SUPFAM" id="SSF53383">
    <property type="entry name" value="PLP-dependent transferases"/>
    <property type="match status" value="1"/>
</dbReference>
<evidence type="ECO:0000256" key="1">
    <source>
        <dbReference type="ARBA" id="ARBA00001933"/>
    </source>
</evidence>
<organism evidence="5 6">
    <name type="scientific">Tessaracoccus oleiagri</name>
    <dbReference type="NCBI Taxonomy" id="686624"/>
    <lineage>
        <taxon>Bacteria</taxon>
        <taxon>Bacillati</taxon>
        <taxon>Actinomycetota</taxon>
        <taxon>Actinomycetes</taxon>
        <taxon>Propionibacteriales</taxon>
        <taxon>Propionibacteriaceae</taxon>
        <taxon>Tessaracoccus</taxon>
    </lineage>
</organism>
<proteinExistence type="inferred from homology"/>
<name>A0A1G9KFS9_9ACTN</name>
<reference evidence="5 6" key="1">
    <citation type="submission" date="2016-10" db="EMBL/GenBank/DDBJ databases">
        <authorList>
            <person name="de Groot N.N."/>
        </authorList>
    </citation>
    <scope>NUCLEOTIDE SEQUENCE [LARGE SCALE GENOMIC DNA]</scope>
    <source>
        <strain evidence="5 6">CGMCC 1.9159</strain>
    </source>
</reference>
<dbReference type="AlphaFoldDB" id="A0A1G9KFS9"/>
<dbReference type="InterPro" id="IPR015422">
    <property type="entry name" value="PyrdxlP-dep_Trfase_small"/>
</dbReference>
<accession>A0A1G9KFS9</accession>
<dbReference type="InterPro" id="IPR015424">
    <property type="entry name" value="PyrdxlP-dep_Trfase"/>
</dbReference>
<feature type="active site" description="Proton acceptor" evidence="2">
    <location>
        <position position="205"/>
    </location>
</feature>
<dbReference type="Gene3D" id="3.40.640.10">
    <property type="entry name" value="Type I PLP-dependent aspartate aminotransferase-like (Major domain)"/>
    <property type="match status" value="1"/>
</dbReference>